<feature type="compositionally biased region" description="Basic and acidic residues" evidence="2">
    <location>
        <begin position="495"/>
        <end position="508"/>
    </location>
</feature>
<dbReference type="SUPFAM" id="SSF54518">
    <property type="entry name" value="Tubby C-terminal domain-like"/>
    <property type="match status" value="1"/>
</dbReference>
<feature type="region of interest" description="Disordered" evidence="2">
    <location>
        <begin position="28"/>
        <end position="58"/>
    </location>
</feature>
<proteinExistence type="inferred from homology"/>
<dbReference type="EMBL" id="BDRX01000061">
    <property type="protein sequence ID" value="GBF95173.1"/>
    <property type="molecule type" value="Genomic_DNA"/>
</dbReference>
<dbReference type="STRING" id="307507.A0A2V0PB98"/>
<dbReference type="PANTHER" id="PTHR16517:SF7">
    <property type="entry name" value="PROTEIN KING TUBBY"/>
    <property type="match status" value="1"/>
</dbReference>
<evidence type="ECO:0000313" key="5">
    <source>
        <dbReference type="Proteomes" id="UP000247498"/>
    </source>
</evidence>
<organism evidence="4 5">
    <name type="scientific">Raphidocelis subcapitata</name>
    <dbReference type="NCBI Taxonomy" id="307507"/>
    <lineage>
        <taxon>Eukaryota</taxon>
        <taxon>Viridiplantae</taxon>
        <taxon>Chlorophyta</taxon>
        <taxon>core chlorophytes</taxon>
        <taxon>Chlorophyceae</taxon>
        <taxon>CS clade</taxon>
        <taxon>Sphaeropleales</taxon>
        <taxon>Selenastraceae</taxon>
        <taxon>Raphidocelis</taxon>
    </lineage>
</organism>
<comment type="caution">
    <text evidence="4">The sequence shown here is derived from an EMBL/GenBank/DDBJ whole genome shotgun (WGS) entry which is preliminary data.</text>
</comment>
<dbReference type="Gene3D" id="3.20.90.10">
    <property type="entry name" value="Tubby Protein, Chain A"/>
    <property type="match status" value="1"/>
</dbReference>
<evidence type="ECO:0000256" key="2">
    <source>
        <dbReference type="SAM" id="MobiDB-lite"/>
    </source>
</evidence>
<dbReference type="PANTHER" id="PTHR16517">
    <property type="entry name" value="TUBBY-RELATED"/>
    <property type="match status" value="1"/>
</dbReference>
<feature type="region of interest" description="Disordered" evidence="2">
    <location>
        <begin position="316"/>
        <end position="356"/>
    </location>
</feature>
<evidence type="ECO:0000313" key="4">
    <source>
        <dbReference type="EMBL" id="GBF95173.1"/>
    </source>
</evidence>
<feature type="region of interest" description="Disordered" evidence="2">
    <location>
        <begin position="243"/>
        <end position="265"/>
    </location>
</feature>
<protein>
    <recommendedName>
        <fullName evidence="3">Tubby C-terminal domain-containing protein</fullName>
    </recommendedName>
</protein>
<feature type="compositionally biased region" description="Low complexity" evidence="2">
    <location>
        <begin position="535"/>
        <end position="572"/>
    </location>
</feature>
<feature type="compositionally biased region" description="Low complexity" evidence="2">
    <location>
        <begin position="37"/>
        <end position="58"/>
    </location>
</feature>
<sequence length="720" mass="71645">MKDARKAAYRLGQSNKVCPDVAAAAAAADGGPDALKPRAGARAPPPAAAAAAGAPAGPSSWADLPEPLLDMIFRGLAEGAPPDAKPRALLLGSSACRAWRAAAAAAFEPSPWRRPDLVVHPRQLVTLCPPHLARPGGATGGHSHLLKCYVRREVASTGLGGRLHRFTLCAGADYGAPDTGRYLLSAVQESKTRYALHLDRALAGRPMAHLATNVMRTAYCLAPEPGGWLERATGRGGAVAVDGGGAGGGGGEAAEGPEGEAAAGGAAPLMRAQYKVRVRGMMLPRRMAVEVPCPPHLEAARDAAARQQAEAAAAEAAAAAAAAAPSPHGALTEERGDEGAGGGGLSAFPSLSLSPSQQLPSRAARWSSASAASDLDVPVQLASMNSGLSEADVCGDLGDAADLAALAASDAGAGAGGSGGFGAAALPPAGSGDWQDAAAARLQLLQRQRMRRRSAARGGGASSAGEALDPTAEGDEGQQGEGEGQGVGPLGCGDYGREDDLARGRVDDQGLPPDCARARALDAGADAPDRKARRGAGAAAAAAAARDQEQGRQPAGAPPAAAAAEQLPHHQQQPPPPHRAPEPLVLLNKPPHWNDSLRCWCLNFRGRVKLASVKNFQLVAAPPDGGGTGAAAAAPAPAPAAAAGAQPAAGVAGGGGVAASGGSASGSGISGGGSSGSASIVMQFGKVESDLYILDFNPRVLTAVQAFAVALTTFEAKVLL</sequence>
<gene>
    <name evidence="4" type="ORF">Rsub_07886</name>
</gene>
<feature type="region of interest" description="Disordered" evidence="2">
    <location>
        <begin position="449"/>
        <end position="587"/>
    </location>
</feature>
<evidence type="ECO:0000256" key="1">
    <source>
        <dbReference type="ARBA" id="ARBA00007129"/>
    </source>
</evidence>
<feature type="compositionally biased region" description="Gly residues" evidence="2">
    <location>
        <begin position="243"/>
        <end position="253"/>
    </location>
</feature>
<dbReference type="InterPro" id="IPR000007">
    <property type="entry name" value="Tubby_C"/>
</dbReference>
<dbReference type="Pfam" id="PF01167">
    <property type="entry name" value="Tub"/>
    <property type="match status" value="1"/>
</dbReference>
<evidence type="ECO:0000259" key="3">
    <source>
        <dbReference type="Pfam" id="PF01167"/>
    </source>
</evidence>
<keyword evidence="5" id="KW-1185">Reference proteome</keyword>
<reference evidence="4 5" key="1">
    <citation type="journal article" date="2018" name="Sci. Rep.">
        <title>Raphidocelis subcapitata (=Pseudokirchneriella subcapitata) provides an insight into genome evolution and environmental adaptations in the Sphaeropleales.</title>
        <authorList>
            <person name="Suzuki S."/>
            <person name="Yamaguchi H."/>
            <person name="Nakajima N."/>
            <person name="Kawachi M."/>
        </authorList>
    </citation>
    <scope>NUCLEOTIDE SEQUENCE [LARGE SCALE GENOMIC DNA]</scope>
    <source>
        <strain evidence="4 5">NIES-35</strain>
    </source>
</reference>
<feature type="compositionally biased region" description="Low complexity" evidence="2">
    <location>
        <begin position="346"/>
        <end position="356"/>
    </location>
</feature>
<accession>A0A2V0PB98</accession>
<dbReference type="Proteomes" id="UP000247498">
    <property type="component" value="Unassembled WGS sequence"/>
</dbReference>
<name>A0A2V0PB98_9CHLO</name>
<feature type="compositionally biased region" description="Gly residues" evidence="2">
    <location>
        <begin position="479"/>
        <end position="494"/>
    </location>
</feature>
<feature type="compositionally biased region" description="Low complexity" evidence="2">
    <location>
        <begin position="254"/>
        <end position="265"/>
    </location>
</feature>
<dbReference type="AlphaFoldDB" id="A0A2V0PB98"/>
<feature type="domain" description="Tubby C-terminal" evidence="3">
    <location>
        <begin position="578"/>
        <end position="715"/>
    </location>
</feature>
<dbReference type="OrthoDB" id="8775810at2759"/>
<comment type="similarity">
    <text evidence="1">Belongs to the TUB family.</text>
</comment>
<dbReference type="InParanoid" id="A0A2V0PB98"/>
<dbReference type="InterPro" id="IPR025659">
    <property type="entry name" value="Tubby-like_C"/>
</dbReference>